<gene>
    <name evidence="2" type="ORF">PU02_0325</name>
</gene>
<dbReference type="Proteomes" id="UP000057213">
    <property type="component" value="Chromosome"/>
</dbReference>
<dbReference type="PATRIC" id="fig|1318743.3.peg.337"/>
<dbReference type="OrthoDB" id="8001694at2"/>
<organism evidence="2 3">
    <name type="scientific">Bartonella ancashensis</name>
    <dbReference type="NCBI Taxonomy" id="1318743"/>
    <lineage>
        <taxon>Bacteria</taxon>
        <taxon>Pseudomonadati</taxon>
        <taxon>Pseudomonadota</taxon>
        <taxon>Alphaproteobacteria</taxon>
        <taxon>Hyphomicrobiales</taxon>
        <taxon>Bartonellaceae</taxon>
        <taxon>Bartonella</taxon>
    </lineage>
</organism>
<dbReference type="EMBL" id="CP010401">
    <property type="protein sequence ID" value="ALE03139.1"/>
    <property type="molecule type" value="Genomic_DNA"/>
</dbReference>
<evidence type="ECO:0000313" key="3">
    <source>
        <dbReference type="Proteomes" id="UP000057213"/>
    </source>
</evidence>
<keyword evidence="3" id="KW-1185">Reference proteome</keyword>
<accession>A0A0M4LIY8</accession>
<name>A0A0M4LIY8_9HYPH</name>
<dbReference type="AlphaFoldDB" id="A0A0M4LIY8"/>
<reference evidence="2 3" key="1">
    <citation type="journal article" date="2015" name="Genome Announc.">
        <title>Complete Genome Sequence of Bartonella ancashensis Strain 20.00, Isolated from the Blood of a Patient with Verruga Peruana.</title>
        <authorList>
            <person name="Hang J."/>
            <person name="Mullins K.E."/>
            <person name="Clifford R.J."/>
            <person name="Onmus-Leone F."/>
            <person name="Yang Y."/>
            <person name="Jiang J."/>
            <person name="Leguia M."/>
            <person name="Kasper M.R."/>
            <person name="Maguina C."/>
            <person name="Lesho E.P."/>
            <person name="Jarman R.G."/>
            <person name="Richards A.L."/>
            <person name="Blazes D."/>
        </authorList>
    </citation>
    <scope>NUCLEOTIDE SEQUENCE [LARGE SCALE GENOMIC DNA]</scope>
    <source>
        <strain evidence="2 3">20.00</strain>
    </source>
</reference>
<evidence type="ECO:0000256" key="1">
    <source>
        <dbReference type="SAM" id="Coils"/>
    </source>
</evidence>
<proteinExistence type="predicted"/>
<sequence length="91" mass="10575">MNQETQMLPEKLNQLNNALKHLEKTVMNHTVVIDKHSELEEEVQKINADRSHLAQELDRAEAHAEQLKTANKEVSKRLIHAMETIRSILDR</sequence>
<dbReference type="KEGG" id="banc:PU02_0325"/>
<evidence type="ECO:0000313" key="2">
    <source>
        <dbReference type="EMBL" id="ALE03139.1"/>
    </source>
</evidence>
<keyword evidence="1" id="KW-0175">Coiled coil</keyword>
<dbReference type="Pfam" id="PF13747">
    <property type="entry name" value="DUF4164"/>
    <property type="match status" value="1"/>
</dbReference>
<dbReference type="RefSeq" id="WP_053943777.1">
    <property type="nucleotide sequence ID" value="NZ_CP010401.1"/>
</dbReference>
<dbReference type="STRING" id="1318743.PU02_0325"/>
<protein>
    <recommendedName>
        <fullName evidence="4">DUF4164 family protein</fullName>
    </recommendedName>
</protein>
<dbReference type="InterPro" id="IPR025310">
    <property type="entry name" value="DUF4164"/>
</dbReference>
<evidence type="ECO:0008006" key="4">
    <source>
        <dbReference type="Google" id="ProtNLM"/>
    </source>
</evidence>
<feature type="coiled-coil region" evidence="1">
    <location>
        <begin position="12"/>
        <end position="77"/>
    </location>
</feature>